<dbReference type="KEGG" id="rcu:8263315"/>
<dbReference type="InterPro" id="IPR001810">
    <property type="entry name" value="F-box_dom"/>
</dbReference>
<accession>B9SCY1</accession>
<dbReference type="SUPFAM" id="SSF81383">
    <property type="entry name" value="F-box domain"/>
    <property type="match status" value="1"/>
</dbReference>
<gene>
    <name evidence="2" type="ORF">RCOM_1282240</name>
</gene>
<dbReference type="Proteomes" id="UP000008311">
    <property type="component" value="Unassembled WGS sequence"/>
</dbReference>
<evidence type="ECO:0000313" key="2">
    <source>
        <dbReference type="EMBL" id="EEF38576.1"/>
    </source>
</evidence>
<proteinExistence type="predicted"/>
<dbReference type="PANTHER" id="PTHR33736">
    <property type="entry name" value="F-BOX PROTEIN-RELATED"/>
    <property type="match status" value="1"/>
</dbReference>
<dbReference type="PANTHER" id="PTHR33736:SF18">
    <property type="entry name" value="F-BOX DOMAIN-CONTAINING PROTEIN"/>
    <property type="match status" value="1"/>
</dbReference>
<dbReference type="Pfam" id="PF12937">
    <property type="entry name" value="F-box-like"/>
    <property type="match status" value="1"/>
</dbReference>
<reference evidence="3" key="1">
    <citation type="journal article" date="2010" name="Nat. Biotechnol.">
        <title>Draft genome sequence of the oilseed species Ricinus communis.</title>
        <authorList>
            <person name="Chan A.P."/>
            <person name="Crabtree J."/>
            <person name="Zhao Q."/>
            <person name="Lorenzi H."/>
            <person name="Orvis J."/>
            <person name="Puiu D."/>
            <person name="Melake-Berhan A."/>
            <person name="Jones K.M."/>
            <person name="Redman J."/>
            <person name="Chen G."/>
            <person name="Cahoon E.B."/>
            <person name="Gedil M."/>
            <person name="Stanke M."/>
            <person name="Haas B.J."/>
            <person name="Wortman J.R."/>
            <person name="Fraser-Liggett C.M."/>
            <person name="Ravel J."/>
            <person name="Rabinowicz P.D."/>
        </authorList>
    </citation>
    <scope>NUCLEOTIDE SEQUENCE [LARGE SCALE GENOMIC DNA]</scope>
    <source>
        <strain evidence="3">cv. Hale</strain>
    </source>
</reference>
<evidence type="ECO:0000313" key="3">
    <source>
        <dbReference type="Proteomes" id="UP000008311"/>
    </source>
</evidence>
<name>B9SCY1_RICCO</name>
<dbReference type="InterPro" id="IPR045283">
    <property type="entry name" value="AT3G44326-like"/>
</dbReference>
<keyword evidence="3" id="KW-1185">Reference proteome</keyword>
<dbReference type="STRING" id="3988.B9SCY1"/>
<protein>
    <recommendedName>
        <fullName evidence="1">F-box domain-containing protein</fullName>
    </recommendedName>
</protein>
<dbReference type="InParanoid" id="B9SCY1"/>
<dbReference type="OrthoDB" id="671172at2759"/>
<dbReference type="Gene3D" id="1.20.1280.50">
    <property type="match status" value="1"/>
</dbReference>
<dbReference type="eggNOG" id="ENOG502QVIW">
    <property type="taxonomic scope" value="Eukaryota"/>
</dbReference>
<dbReference type="FunCoup" id="B9SCY1">
    <property type="interactions" value="95"/>
</dbReference>
<feature type="domain" description="F-box" evidence="1">
    <location>
        <begin position="31"/>
        <end position="66"/>
    </location>
</feature>
<dbReference type="InterPro" id="IPR036047">
    <property type="entry name" value="F-box-like_dom_sf"/>
</dbReference>
<evidence type="ECO:0000259" key="1">
    <source>
        <dbReference type="Pfam" id="PF12937"/>
    </source>
</evidence>
<sequence length="331" mass="37539">MALATPPSSLTIHQHEVGTISAVYHDIFRTHILTRLDGPALASLSCTSSELYTLCTEDKLWQNICKSIWPSINTPLIRSVISTFPSGHRSFFSNSYPLLHHHRHSFTNLAPATEELISAVDVYYKSVAVFSEVETTETVTGCFSCSPFRVDILHSEEFMPTWVQHVGEKDSWLKQLEENVTLSWILIDPKQKRAMNLSSKRAVSVQRHWLTGEVLVKFATILAGIKGSEKEYVECEMVVTCGGKEGEEVRVRDVSMRMDDMEGRSLTGKDSLVILNGAMERGERRKGEDGKERYKDFLGRKREMIKRKQNQRRGSVLDWICNATGVTYFMA</sequence>
<dbReference type="AlphaFoldDB" id="B9SCY1"/>
<dbReference type="EMBL" id="EQ973924">
    <property type="protein sequence ID" value="EEF38576.1"/>
    <property type="molecule type" value="Genomic_DNA"/>
</dbReference>
<organism evidence="2 3">
    <name type="scientific">Ricinus communis</name>
    <name type="common">Castor bean</name>
    <dbReference type="NCBI Taxonomy" id="3988"/>
    <lineage>
        <taxon>Eukaryota</taxon>
        <taxon>Viridiplantae</taxon>
        <taxon>Streptophyta</taxon>
        <taxon>Embryophyta</taxon>
        <taxon>Tracheophyta</taxon>
        <taxon>Spermatophyta</taxon>
        <taxon>Magnoliopsida</taxon>
        <taxon>eudicotyledons</taxon>
        <taxon>Gunneridae</taxon>
        <taxon>Pentapetalae</taxon>
        <taxon>rosids</taxon>
        <taxon>fabids</taxon>
        <taxon>Malpighiales</taxon>
        <taxon>Euphorbiaceae</taxon>
        <taxon>Acalyphoideae</taxon>
        <taxon>Acalypheae</taxon>
        <taxon>Ricinus</taxon>
    </lineage>
</organism>